<dbReference type="SUPFAM" id="SSF53187">
    <property type="entry name" value="Zn-dependent exopeptidases"/>
    <property type="match status" value="1"/>
</dbReference>
<dbReference type="Pfam" id="PF04389">
    <property type="entry name" value="Peptidase_M28"/>
    <property type="match status" value="1"/>
</dbReference>
<dbReference type="GO" id="GO:0006508">
    <property type="term" value="P:proteolysis"/>
    <property type="evidence" value="ECO:0007669"/>
    <property type="project" value="UniProtKB-KW"/>
</dbReference>
<evidence type="ECO:0000256" key="4">
    <source>
        <dbReference type="ARBA" id="ARBA00022670"/>
    </source>
</evidence>
<dbReference type="InterPro" id="IPR048024">
    <property type="entry name" value="Fxna-like_M28_dom"/>
</dbReference>
<dbReference type="OrthoDB" id="76293at2759"/>
<dbReference type="Proteomes" id="UP000736335">
    <property type="component" value="Unassembled WGS sequence"/>
</dbReference>
<keyword evidence="13" id="KW-0325">Glycoprotein</keyword>
<reference evidence="17" key="2">
    <citation type="submission" date="2020-11" db="EMBL/GenBank/DDBJ databases">
        <authorList>
            <consortium name="DOE Joint Genome Institute"/>
            <person name="Kuo A."/>
            <person name="Miyauchi S."/>
            <person name="Kiss E."/>
            <person name="Drula E."/>
            <person name="Kohler A."/>
            <person name="Sanchez-Garcia M."/>
            <person name="Andreopoulos B."/>
            <person name="Barry K.W."/>
            <person name="Bonito G."/>
            <person name="Buee M."/>
            <person name="Carver A."/>
            <person name="Chen C."/>
            <person name="Cichocki N."/>
            <person name="Clum A."/>
            <person name="Culley D."/>
            <person name="Crous P.W."/>
            <person name="Fauchery L."/>
            <person name="Girlanda M."/>
            <person name="Hayes R."/>
            <person name="Keri Z."/>
            <person name="Labutti K."/>
            <person name="Lipzen A."/>
            <person name="Lombard V."/>
            <person name="Magnuson J."/>
            <person name="Maillard F."/>
            <person name="Morin E."/>
            <person name="Murat C."/>
            <person name="Nolan M."/>
            <person name="Ohm R."/>
            <person name="Pangilinan J."/>
            <person name="Pereira M."/>
            <person name="Perotto S."/>
            <person name="Peter M."/>
            <person name="Riley R."/>
            <person name="Sitrit Y."/>
            <person name="Stielow B."/>
            <person name="Szollosi G."/>
            <person name="Zifcakova L."/>
            <person name="Stursova M."/>
            <person name="Spatafora J.W."/>
            <person name="Tedersoo L."/>
            <person name="Vaario L.-M."/>
            <person name="Yamada A."/>
            <person name="Yan M."/>
            <person name="Wang P."/>
            <person name="Xu J."/>
            <person name="Bruns T."/>
            <person name="Baldrian P."/>
            <person name="Vilgalys R."/>
            <person name="Henrissat B."/>
            <person name="Grigoriev I.V."/>
            <person name="Hibbett D."/>
            <person name="Nagy L.G."/>
            <person name="Martin F.M."/>
        </authorList>
    </citation>
    <scope>NUCLEOTIDE SEQUENCE</scope>
    <source>
        <strain evidence="17">UH-Tt-Lm1</strain>
    </source>
</reference>
<protein>
    <recommendedName>
        <fullName evidence="14">Peptide hydrolase</fullName>
        <ecNumber evidence="14">3.4.-.-</ecNumber>
    </recommendedName>
</protein>
<evidence type="ECO:0000313" key="18">
    <source>
        <dbReference type="Proteomes" id="UP000736335"/>
    </source>
</evidence>
<dbReference type="FunFam" id="3.40.630.10:FF:000008">
    <property type="entry name" value="Endoplasmic reticulum metallopeptidase 1"/>
    <property type="match status" value="1"/>
</dbReference>
<reference evidence="17" key="1">
    <citation type="journal article" date="2020" name="Nat. Commun.">
        <title>Large-scale genome sequencing of mycorrhizal fungi provides insights into the early evolution of symbiotic traits.</title>
        <authorList>
            <person name="Miyauchi S."/>
            <person name="Kiss E."/>
            <person name="Kuo A."/>
            <person name="Drula E."/>
            <person name="Kohler A."/>
            <person name="Sanchez-Garcia M."/>
            <person name="Morin E."/>
            <person name="Andreopoulos B."/>
            <person name="Barry K.W."/>
            <person name="Bonito G."/>
            <person name="Buee M."/>
            <person name="Carver A."/>
            <person name="Chen C."/>
            <person name="Cichocki N."/>
            <person name="Clum A."/>
            <person name="Culley D."/>
            <person name="Crous P.W."/>
            <person name="Fauchery L."/>
            <person name="Girlanda M."/>
            <person name="Hayes R.D."/>
            <person name="Keri Z."/>
            <person name="LaButti K."/>
            <person name="Lipzen A."/>
            <person name="Lombard V."/>
            <person name="Magnuson J."/>
            <person name="Maillard F."/>
            <person name="Murat C."/>
            <person name="Nolan M."/>
            <person name="Ohm R.A."/>
            <person name="Pangilinan J."/>
            <person name="Pereira M.F."/>
            <person name="Perotto S."/>
            <person name="Peter M."/>
            <person name="Pfister S."/>
            <person name="Riley R."/>
            <person name="Sitrit Y."/>
            <person name="Stielow J.B."/>
            <person name="Szollosi G."/>
            <person name="Zifcakova L."/>
            <person name="Stursova M."/>
            <person name="Spatafora J.W."/>
            <person name="Tedersoo L."/>
            <person name="Vaario L.M."/>
            <person name="Yamada A."/>
            <person name="Yan M."/>
            <person name="Wang P."/>
            <person name="Xu J."/>
            <person name="Bruns T."/>
            <person name="Baldrian P."/>
            <person name="Vilgalys R."/>
            <person name="Dunand C."/>
            <person name="Henrissat B."/>
            <person name="Grigoriev I.V."/>
            <person name="Hibbett D."/>
            <person name="Nagy L.G."/>
            <person name="Martin F.M."/>
        </authorList>
    </citation>
    <scope>NUCLEOTIDE SEQUENCE</scope>
    <source>
        <strain evidence="17">UH-Tt-Lm1</strain>
    </source>
</reference>
<feature type="domain" description="Peptidase M28" evidence="16">
    <location>
        <begin position="128"/>
        <end position="321"/>
    </location>
</feature>
<evidence type="ECO:0000256" key="14">
    <source>
        <dbReference type="RuleBase" id="RU361240"/>
    </source>
</evidence>
<evidence type="ECO:0000256" key="11">
    <source>
        <dbReference type="ARBA" id="ARBA00023049"/>
    </source>
</evidence>
<dbReference type="InterPro" id="IPR007484">
    <property type="entry name" value="Peptidase_M28"/>
</dbReference>
<evidence type="ECO:0000256" key="12">
    <source>
        <dbReference type="ARBA" id="ARBA00023136"/>
    </source>
</evidence>
<feature type="transmembrane region" description="Helical" evidence="15">
    <location>
        <begin position="518"/>
        <end position="540"/>
    </location>
</feature>
<comment type="caution">
    <text evidence="17">The sequence shown here is derived from an EMBL/GenBank/DDBJ whole genome shotgun (WGS) entry which is preliminary data.</text>
</comment>
<keyword evidence="6 14" id="KW-0479">Metal-binding</keyword>
<feature type="transmembrane region" description="Helical" evidence="15">
    <location>
        <begin position="464"/>
        <end position="484"/>
    </location>
</feature>
<feature type="transmembrane region" description="Helical" evidence="15">
    <location>
        <begin position="401"/>
        <end position="423"/>
    </location>
</feature>
<feature type="transmembrane region" description="Helical" evidence="15">
    <location>
        <begin position="363"/>
        <end position="380"/>
    </location>
</feature>
<dbReference type="PANTHER" id="PTHR12147">
    <property type="entry name" value="METALLOPEPTIDASE M28 FAMILY MEMBER"/>
    <property type="match status" value="1"/>
</dbReference>
<feature type="transmembrane region" description="Helical" evidence="15">
    <location>
        <begin position="586"/>
        <end position="606"/>
    </location>
</feature>
<keyword evidence="10 15" id="KW-1133">Transmembrane helix</keyword>
<evidence type="ECO:0000256" key="13">
    <source>
        <dbReference type="ARBA" id="ARBA00023180"/>
    </source>
</evidence>
<evidence type="ECO:0000256" key="2">
    <source>
        <dbReference type="ARBA" id="ARBA00004477"/>
    </source>
</evidence>
<feature type="transmembrane region" description="Helical" evidence="15">
    <location>
        <begin position="429"/>
        <end position="452"/>
    </location>
</feature>
<evidence type="ECO:0000313" key="17">
    <source>
        <dbReference type="EMBL" id="KAF9779334.1"/>
    </source>
</evidence>
<feature type="transmembrane region" description="Helical" evidence="15">
    <location>
        <begin position="490"/>
        <end position="511"/>
    </location>
</feature>
<comment type="subcellular location">
    <subcellularLocation>
        <location evidence="2">Endoplasmic reticulum membrane</location>
        <topology evidence="2">Multi-pass membrane protein</topology>
    </subcellularLocation>
</comment>
<keyword evidence="12 15" id="KW-0472">Membrane</keyword>
<evidence type="ECO:0000256" key="10">
    <source>
        <dbReference type="ARBA" id="ARBA00022989"/>
    </source>
</evidence>
<feature type="transmembrane region" description="Helical" evidence="15">
    <location>
        <begin position="560"/>
        <end position="579"/>
    </location>
</feature>
<accession>A0A9P6H4Y6</accession>
<evidence type="ECO:0000256" key="3">
    <source>
        <dbReference type="ARBA" id="ARBA00010918"/>
    </source>
</evidence>
<comment type="similarity">
    <text evidence="3 14">Belongs to the peptidase M28 family.</text>
</comment>
<sequence length="854" mass="93770">MSKPWGLFRSLLALAPVLVLVPLVSYRLHYSLPVPLTSLTDPSTGLPQLSESKILWYAKHLSEEIGYRTVGTKEHALGDAWLLKEAQLIAKECPKGLECEVWRQSGSGSHRFDMMGKRLYKTYRDLSNIVVRVSNGTDAGKAHAILVNAHLDSTLPSPGAADDALPCGVMLEAFRVLTQTPGWSPHHAIVFLFNNAEESLQDGSHLYSTQDRSAPTVRAVINLEAAGTTGPELLFQATSEQMIDAYSRVPRPFGTIIANEIFSSGILLSDTDFRQFEEYLNVTGLDMAIVSNSYLYHMRKDLVENIEPGVAQHMADNTLALLQYLTSPESPLPSLDTGYTKPQTVFYSLFGLFFRYSFHTAKITYFVFFITSLAFVKLTYVDPAPALKKGRAMWQEQLRGIAAAIAAPIGALVGANAVAYLMANVFNKGMSWFSAELSCLALYLPPALAGALASQLIFGRVREVTIFTSLLLLQSSLALSLQMIGYGSAAIYFVCSLPLGVSLVLNQIFVSDPEEIRLWTYAISQLMPLMSGTELCATLFDVFVPLTGRIGRDAPTEHIIASMTVLVGAMAYPSVIALSHRFSRRTLVRSVLCLSLLSGVAMLVFMRREPFDEMHQKRLFVIHMENVTTSENHLLIGSADAAPGYESITTAITEGFVGEGATAFVPVVDENNGDWDVLYPFSQFLAPFKIALPTVPHYEAAQASAAPASIKITALNDVVDKEAGTRRLTLKIDHPEVIWTAIAFDAHVIEWTLDKNPPNEYARHHVKEASFYGVDTWSIDLVYKLPPSASESPLLKIHFSGIKEKAMWPGKKGEKDRGGRAMALFEDLDEYVESKFGGMVDVLLMGCLGGVVAV</sequence>
<keyword evidence="5 15" id="KW-0812">Transmembrane</keyword>
<evidence type="ECO:0000256" key="5">
    <source>
        <dbReference type="ARBA" id="ARBA00022692"/>
    </source>
</evidence>
<comment type="cofactor">
    <cofactor evidence="1">
        <name>Zn(2+)</name>
        <dbReference type="ChEBI" id="CHEBI:29105"/>
    </cofactor>
</comment>
<dbReference type="AlphaFoldDB" id="A0A9P6H4Y6"/>
<dbReference type="EMBL" id="WIUZ02000020">
    <property type="protein sequence ID" value="KAF9779334.1"/>
    <property type="molecule type" value="Genomic_DNA"/>
</dbReference>
<keyword evidence="4 14" id="KW-0645">Protease</keyword>
<dbReference type="GO" id="GO:0008235">
    <property type="term" value="F:metalloexopeptidase activity"/>
    <property type="evidence" value="ECO:0007669"/>
    <property type="project" value="InterPro"/>
</dbReference>
<dbReference type="PANTHER" id="PTHR12147:SF22">
    <property type="entry name" value="ENDOPLASMIC RETICULUM METALLOPEPTIDASE 1"/>
    <property type="match status" value="1"/>
</dbReference>
<organism evidence="17 18">
    <name type="scientific">Thelephora terrestris</name>
    <dbReference type="NCBI Taxonomy" id="56493"/>
    <lineage>
        <taxon>Eukaryota</taxon>
        <taxon>Fungi</taxon>
        <taxon>Dikarya</taxon>
        <taxon>Basidiomycota</taxon>
        <taxon>Agaricomycotina</taxon>
        <taxon>Agaricomycetes</taxon>
        <taxon>Thelephorales</taxon>
        <taxon>Thelephoraceae</taxon>
        <taxon>Thelephora</taxon>
    </lineage>
</organism>
<evidence type="ECO:0000256" key="7">
    <source>
        <dbReference type="ARBA" id="ARBA00022801"/>
    </source>
</evidence>
<evidence type="ECO:0000256" key="9">
    <source>
        <dbReference type="ARBA" id="ARBA00022833"/>
    </source>
</evidence>
<gene>
    <name evidence="17" type="ORF">BJ322DRAFT_1013566</name>
</gene>
<dbReference type="Gene3D" id="3.40.630.10">
    <property type="entry name" value="Zn peptidases"/>
    <property type="match status" value="1"/>
</dbReference>
<dbReference type="GO" id="GO:0046872">
    <property type="term" value="F:metal ion binding"/>
    <property type="evidence" value="ECO:0007669"/>
    <property type="project" value="UniProtKB-KW"/>
</dbReference>
<evidence type="ECO:0000259" key="16">
    <source>
        <dbReference type="Pfam" id="PF04389"/>
    </source>
</evidence>
<keyword evidence="18" id="KW-1185">Reference proteome</keyword>
<dbReference type="GO" id="GO:0005789">
    <property type="term" value="C:endoplasmic reticulum membrane"/>
    <property type="evidence" value="ECO:0007669"/>
    <property type="project" value="UniProtKB-SubCell"/>
</dbReference>
<keyword evidence="8" id="KW-0256">Endoplasmic reticulum</keyword>
<evidence type="ECO:0000256" key="1">
    <source>
        <dbReference type="ARBA" id="ARBA00001947"/>
    </source>
</evidence>
<keyword evidence="11" id="KW-0482">Metalloprotease</keyword>
<keyword evidence="7 14" id="KW-0378">Hydrolase</keyword>
<dbReference type="InterPro" id="IPR045175">
    <property type="entry name" value="M28_fam"/>
</dbReference>
<dbReference type="EC" id="3.4.-.-" evidence="14"/>
<name>A0A9P6H4Y6_9AGAM</name>
<keyword evidence="9 14" id="KW-0862">Zinc</keyword>
<proteinExistence type="inferred from homology"/>
<evidence type="ECO:0000256" key="15">
    <source>
        <dbReference type="SAM" id="Phobius"/>
    </source>
</evidence>
<evidence type="ECO:0000256" key="8">
    <source>
        <dbReference type="ARBA" id="ARBA00022824"/>
    </source>
</evidence>
<evidence type="ECO:0000256" key="6">
    <source>
        <dbReference type="ARBA" id="ARBA00022723"/>
    </source>
</evidence>
<dbReference type="CDD" id="cd03875">
    <property type="entry name" value="M28_Fxna_like"/>
    <property type="match status" value="1"/>
</dbReference>